<gene>
    <name evidence="3" type="ORF">Mal64_04730</name>
</gene>
<dbReference type="Proteomes" id="UP000315440">
    <property type="component" value="Unassembled WGS sequence"/>
</dbReference>
<keyword evidence="2" id="KW-0732">Signal</keyword>
<organism evidence="3 4">
    <name type="scientific">Pseudobythopirellula maris</name>
    <dbReference type="NCBI Taxonomy" id="2527991"/>
    <lineage>
        <taxon>Bacteria</taxon>
        <taxon>Pseudomonadati</taxon>
        <taxon>Planctomycetota</taxon>
        <taxon>Planctomycetia</taxon>
        <taxon>Pirellulales</taxon>
        <taxon>Lacipirellulaceae</taxon>
        <taxon>Pseudobythopirellula</taxon>
    </lineage>
</organism>
<evidence type="ECO:0000313" key="4">
    <source>
        <dbReference type="Proteomes" id="UP000315440"/>
    </source>
</evidence>
<protein>
    <recommendedName>
        <fullName evidence="5">Stigma-specific protein, Stig1</fullName>
    </recommendedName>
</protein>
<dbReference type="RefSeq" id="WP_146396487.1">
    <property type="nucleotide sequence ID" value="NZ_SJPQ01000001.1"/>
</dbReference>
<evidence type="ECO:0008006" key="5">
    <source>
        <dbReference type="Google" id="ProtNLM"/>
    </source>
</evidence>
<reference evidence="3 4" key="1">
    <citation type="submission" date="2019-02" db="EMBL/GenBank/DDBJ databases">
        <title>Deep-cultivation of Planctomycetes and their phenomic and genomic characterization uncovers novel biology.</title>
        <authorList>
            <person name="Wiegand S."/>
            <person name="Jogler M."/>
            <person name="Boedeker C."/>
            <person name="Pinto D."/>
            <person name="Vollmers J."/>
            <person name="Rivas-Marin E."/>
            <person name="Kohn T."/>
            <person name="Peeters S.H."/>
            <person name="Heuer A."/>
            <person name="Rast P."/>
            <person name="Oberbeckmann S."/>
            <person name="Bunk B."/>
            <person name="Jeske O."/>
            <person name="Meyerdierks A."/>
            <person name="Storesund J.E."/>
            <person name="Kallscheuer N."/>
            <person name="Luecker S."/>
            <person name="Lage O.M."/>
            <person name="Pohl T."/>
            <person name="Merkel B.J."/>
            <person name="Hornburger P."/>
            <person name="Mueller R.-W."/>
            <person name="Bruemmer F."/>
            <person name="Labrenz M."/>
            <person name="Spormann A.M."/>
            <person name="Op Den Camp H."/>
            <person name="Overmann J."/>
            <person name="Amann R."/>
            <person name="Jetten M.S.M."/>
            <person name="Mascher T."/>
            <person name="Medema M.H."/>
            <person name="Devos D.P."/>
            <person name="Kaster A.-K."/>
            <person name="Ovreas L."/>
            <person name="Rohde M."/>
            <person name="Galperin M.Y."/>
            <person name="Jogler C."/>
        </authorList>
    </citation>
    <scope>NUCLEOTIDE SEQUENCE [LARGE SCALE GENOMIC DNA]</scope>
    <source>
        <strain evidence="3 4">Mal64</strain>
    </source>
</reference>
<dbReference type="AlphaFoldDB" id="A0A5C5ZS15"/>
<feature type="chain" id="PRO_5022730587" description="Stigma-specific protein, Stig1" evidence="2">
    <location>
        <begin position="31"/>
        <end position="510"/>
    </location>
</feature>
<feature type="compositionally biased region" description="Low complexity" evidence="1">
    <location>
        <begin position="50"/>
        <end position="66"/>
    </location>
</feature>
<comment type="caution">
    <text evidence="3">The sequence shown here is derived from an EMBL/GenBank/DDBJ whole genome shotgun (WGS) entry which is preliminary data.</text>
</comment>
<accession>A0A5C5ZS15</accession>
<proteinExistence type="predicted"/>
<dbReference type="OrthoDB" id="280162at2"/>
<name>A0A5C5ZS15_9BACT</name>
<evidence type="ECO:0000256" key="1">
    <source>
        <dbReference type="SAM" id="MobiDB-lite"/>
    </source>
</evidence>
<dbReference type="EMBL" id="SJPQ01000001">
    <property type="protein sequence ID" value="TWT90090.1"/>
    <property type="molecule type" value="Genomic_DNA"/>
</dbReference>
<evidence type="ECO:0000313" key="3">
    <source>
        <dbReference type="EMBL" id="TWT90090.1"/>
    </source>
</evidence>
<dbReference type="Pfam" id="PF20371">
    <property type="entry name" value="DUF6666"/>
    <property type="match status" value="1"/>
</dbReference>
<feature type="signal peptide" evidence="2">
    <location>
        <begin position="1"/>
        <end position="30"/>
    </location>
</feature>
<keyword evidence="4" id="KW-1185">Reference proteome</keyword>
<sequence precursor="true">MRHHDPSNRRAAPAATLLLALAITPVVGFAATEAAGDELAWQSSGVRQASHTAASSTAPAAKRPTAQAPADRTTAQRPAAQAHSTQRVASAAPKRTAAPQTVAPSLTASANASLATLASAGVNAAHLDPAVTQAGLFHHGGYGGGCGCGASCGCGDDCGCGPVCEPGCGCEEATCGVPYYEEPSCGYTEPGCGAGCGDACGCGDYGDGCAVSMGSDCVCGDVGCCGECGCGDSCGCAKSLGGCIDRGAVPLVLCVPPIKDISLFSGVHGFKNPLDGTRDQGNFGFHEGLNIGGKMAWLPLPRLGYQIGGQAVHSQLHGTLSPGTDDSHTQAFFTAGLFHRKKVGMQYGVVYDMLRDERLGSEDYNQVRGLISITNPRGKEVGFEFSTHVSETQTAASYFRTVDQYLLFWRLHGKGDGEFRCYGGFSDQGDGIVGGDIHVPLAGRWSFESGFRYLIPENADAANGVIDEAWNLGMNLVWNYGSGPKRRSDNIFRPMFSVADNSSLIVDRRP</sequence>
<dbReference type="InterPro" id="IPR046607">
    <property type="entry name" value="DUF6666"/>
</dbReference>
<feature type="region of interest" description="Disordered" evidence="1">
    <location>
        <begin position="50"/>
        <end position="102"/>
    </location>
</feature>
<evidence type="ECO:0000256" key="2">
    <source>
        <dbReference type="SAM" id="SignalP"/>
    </source>
</evidence>